<accession>A0A4R5VHB5</accession>
<feature type="transmembrane region" description="Helical" evidence="11">
    <location>
        <begin position="297"/>
        <end position="315"/>
    </location>
</feature>
<dbReference type="Pfam" id="PF00999">
    <property type="entry name" value="Na_H_Exchanger"/>
    <property type="match status" value="1"/>
</dbReference>
<feature type="transmembrane region" description="Helical" evidence="11">
    <location>
        <begin position="390"/>
        <end position="411"/>
    </location>
</feature>
<comment type="subcellular location">
    <subcellularLocation>
        <location evidence="1">Membrane</location>
        <topology evidence="1">Multi-pass membrane protein</topology>
    </subcellularLocation>
</comment>
<keyword evidence="6 11" id="KW-1133">Transmembrane helix</keyword>
<feature type="transmembrane region" description="Helical" evidence="11">
    <location>
        <begin position="77"/>
        <end position="94"/>
    </location>
</feature>
<dbReference type="GO" id="GO:0015297">
    <property type="term" value="F:antiporter activity"/>
    <property type="evidence" value="ECO:0007669"/>
    <property type="project" value="UniProtKB-KW"/>
</dbReference>
<keyword evidence="7" id="KW-0915">Sodium</keyword>
<comment type="similarity">
    <text evidence="2">Belongs to the monovalent cation:proton antiporter 2 (CPA2) transporter (TC 2.A.37) family.</text>
</comment>
<evidence type="ECO:0000256" key="10">
    <source>
        <dbReference type="ARBA" id="ARBA00023201"/>
    </source>
</evidence>
<dbReference type="InterPro" id="IPR006153">
    <property type="entry name" value="Cation/H_exchanger_TM"/>
</dbReference>
<evidence type="ECO:0000256" key="3">
    <source>
        <dbReference type="ARBA" id="ARBA00022448"/>
    </source>
</evidence>
<gene>
    <name evidence="14" type="ORF">E2K98_30170</name>
    <name evidence="13" type="ORF">RCG21_17005</name>
</gene>
<comment type="caution">
    <text evidence="14">The sequence shown here is derived from an EMBL/GenBank/DDBJ whole genome shotgun (WGS) entry which is preliminary data.</text>
</comment>
<evidence type="ECO:0000313" key="13">
    <source>
        <dbReference type="EMBL" id="MDQ6598034.1"/>
    </source>
</evidence>
<name>A0A4R5VHB5_9BACI</name>
<keyword evidence="4" id="KW-0050">Antiport</keyword>
<keyword evidence="10" id="KW-0739">Sodium transport</keyword>
<evidence type="ECO:0000313" key="15">
    <source>
        <dbReference type="Proteomes" id="UP000295132"/>
    </source>
</evidence>
<dbReference type="InterPro" id="IPR038770">
    <property type="entry name" value="Na+/solute_symporter_sf"/>
</dbReference>
<keyword evidence="9 11" id="KW-0472">Membrane</keyword>
<dbReference type="PANTHER" id="PTHR43562">
    <property type="entry name" value="NAPA-TYPE SODIUM/HYDROGEN ANTIPORTER"/>
    <property type="match status" value="1"/>
</dbReference>
<evidence type="ECO:0000256" key="9">
    <source>
        <dbReference type="ARBA" id="ARBA00023136"/>
    </source>
</evidence>
<dbReference type="AlphaFoldDB" id="A0A4R5VHB5"/>
<dbReference type="EMBL" id="JAVGVR010000001">
    <property type="protein sequence ID" value="MDQ6598034.1"/>
    <property type="molecule type" value="Genomic_DNA"/>
</dbReference>
<dbReference type="GO" id="GO:1902600">
    <property type="term" value="P:proton transmembrane transport"/>
    <property type="evidence" value="ECO:0007669"/>
    <property type="project" value="InterPro"/>
</dbReference>
<reference evidence="14 15" key="1">
    <citation type="submission" date="2019-03" db="EMBL/GenBank/DDBJ databases">
        <title>Bacillus niacini sp. nov. a Nicotinate-Metabolizing Mesophile Isolated from Soil.</title>
        <authorList>
            <person name="Zhang G."/>
        </authorList>
    </citation>
    <scope>NUCLEOTIDE SEQUENCE [LARGE SCALE GENOMIC DNA]</scope>
    <source>
        <strain evidence="14 15">WN066</strain>
    </source>
</reference>
<feature type="transmembrane region" description="Helical" evidence="11">
    <location>
        <begin position="42"/>
        <end position="65"/>
    </location>
</feature>
<evidence type="ECO:0000256" key="2">
    <source>
        <dbReference type="ARBA" id="ARBA00005551"/>
    </source>
</evidence>
<keyword evidence="8" id="KW-0406">Ion transport</keyword>
<feature type="transmembrane region" description="Helical" evidence="11">
    <location>
        <begin position="106"/>
        <end position="129"/>
    </location>
</feature>
<dbReference type="PANTHER" id="PTHR43562:SF3">
    <property type="entry name" value="SODIUM ION_PROTON EXCHANGER (EUROFUNG)"/>
    <property type="match status" value="1"/>
</dbReference>
<dbReference type="Proteomes" id="UP001178888">
    <property type="component" value="Unassembled WGS sequence"/>
</dbReference>
<evidence type="ECO:0000313" key="14">
    <source>
        <dbReference type="EMBL" id="TDK53696.1"/>
    </source>
</evidence>
<evidence type="ECO:0000256" key="7">
    <source>
        <dbReference type="ARBA" id="ARBA00023053"/>
    </source>
</evidence>
<organism evidence="14 15">
    <name type="scientific">Bacillus salipaludis</name>
    <dbReference type="NCBI Taxonomy" id="2547811"/>
    <lineage>
        <taxon>Bacteria</taxon>
        <taxon>Bacillati</taxon>
        <taxon>Bacillota</taxon>
        <taxon>Bacilli</taxon>
        <taxon>Bacillales</taxon>
        <taxon>Bacillaceae</taxon>
        <taxon>Bacillus</taxon>
    </lineage>
</organism>
<evidence type="ECO:0000256" key="8">
    <source>
        <dbReference type="ARBA" id="ARBA00023065"/>
    </source>
</evidence>
<evidence type="ECO:0000256" key="4">
    <source>
        <dbReference type="ARBA" id="ARBA00022449"/>
    </source>
</evidence>
<feature type="transmembrane region" description="Helical" evidence="11">
    <location>
        <begin position="176"/>
        <end position="198"/>
    </location>
</feature>
<dbReference type="Gene3D" id="1.20.1530.20">
    <property type="match status" value="1"/>
</dbReference>
<dbReference type="GO" id="GO:0016020">
    <property type="term" value="C:membrane"/>
    <property type="evidence" value="ECO:0007669"/>
    <property type="project" value="UniProtKB-SubCell"/>
</dbReference>
<evidence type="ECO:0000256" key="1">
    <source>
        <dbReference type="ARBA" id="ARBA00004141"/>
    </source>
</evidence>
<keyword evidence="16" id="KW-1185">Reference proteome</keyword>
<feature type="transmembrane region" description="Helical" evidence="11">
    <location>
        <begin position="265"/>
        <end position="285"/>
    </location>
</feature>
<dbReference type="GO" id="GO:0006814">
    <property type="term" value="P:sodium ion transport"/>
    <property type="evidence" value="ECO:0007669"/>
    <property type="project" value="UniProtKB-KW"/>
</dbReference>
<reference evidence="13" key="2">
    <citation type="submission" date="2023-08" db="EMBL/GenBank/DDBJ databases">
        <title>Nitrogen cycling bacteria in agricultural field soils.</title>
        <authorList>
            <person name="Jang J."/>
        </authorList>
    </citation>
    <scope>NUCLEOTIDE SEQUENCE</scope>
    <source>
        <strain evidence="13">PS3-36</strain>
    </source>
</reference>
<feature type="transmembrane region" description="Helical" evidence="11">
    <location>
        <begin position="210"/>
        <end position="230"/>
    </location>
</feature>
<feature type="domain" description="Cation/H+ exchanger transmembrane" evidence="12">
    <location>
        <begin position="21"/>
        <end position="413"/>
    </location>
</feature>
<evidence type="ECO:0000313" key="16">
    <source>
        <dbReference type="Proteomes" id="UP001178888"/>
    </source>
</evidence>
<evidence type="ECO:0000256" key="5">
    <source>
        <dbReference type="ARBA" id="ARBA00022692"/>
    </source>
</evidence>
<evidence type="ECO:0000259" key="12">
    <source>
        <dbReference type="Pfam" id="PF00999"/>
    </source>
</evidence>
<feature type="transmembrane region" description="Helical" evidence="11">
    <location>
        <begin position="242"/>
        <end position="259"/>
    </location>
</feature>
<proteinExistence type="inferred from homology"/>
<feature type="transmembrane region" description="Helical" evidence="11">
    <location>
        <begin position="368"/>
        <end position="384"/>
    </location>
</feature>
<dbReference type="RefSeq" id="WP_133340651.1">
    <property type="nucleotide sequence ID" value="NZ_JAVGVR010000001.1"/>
</dbReference>
<dbReference type="EMBL" id="SMYO01000067">
    <property type="protein sequence ID" value="TDK53696.1"/>
    <property type="molecule type" value="Genomic_DNA"/>
</dbReference>
<keyword evidence="3" id="KW-0813">Transport</keyword>
<feature type="transmembrane region" description="Helical" evidence="11">
    <location>
        <begin position="12"/>
        <end position="30"/>
    </location>
</feature>
<dbReference type="Proteomes" id="UP000295132">
    <property type="component" value="Unassembled WGS sequence"/>
</dbReference>
<protein>
    <submittedName>
        <fullName evidence="14">Cation:proton antiporter</fullName>
    </submittedName>
</protein>
<feature type="transmembrane region" description="Helical" evidence="11">
    <location>
        <begin position="141"/>
        <end position="164"/>
    </location>
</feature>
<evidence type="ECO:0000256" key="11">
    <source>
        <dbReference type="SAM" id="Phobius"/>
    </source>
</evidence>
<keyword evidence="5 11" id="KW-0812">Transmembrane</keyword>
<sequence>MFDFSSLELSHFLLATAILLALAHLLGYFAERLMIPRVIGEVASGILLGPTLLGYFYPSAFSWLFSGFPQEDRMFGLMYQIGLTLLMFCSGLKFHTKFKKGDGKIITVIVLTSTILPFALGWIATNLFNFQQFIGPANSEFAIKIVIAISIAVTSIPVISKIFNDLGIMQSRFAKLVIAIAGVHDTLLWVALGIATSVAGHSGSVTSGAVFKSIGITAGFIMVTLFSLSFLFKNLTIRNGNFLFRASHVGYFLFIMFVVSSIAGYLNIDTIFGALLAGIGAKWALPPTLFKRLEQSVLHISFSWFIPVYFAVVGLKLDLAKHFEPLFFLQYLLFATLAQSIIVFLACKIIHQDRLTSMNFAMAMNARGGPGIVLSTVAFSAGIINQDFFAILVMLALITSWLAGSWLRLVLNKGWRLMPGDEDLVPEKINNDSDIIVLQQQIKYEKLEGK</sequence>
<evidence type="ECO:0000256" key="6">
    <source>
        <dbReference type="ARBA" id="ARBA00022989"/>
    </source>
</evidence>
<feature type="transmembrane region" description="Helical" evidence="11">
    <location>
        <begin position="327"/>
        <end position="347"/>
    </location>
</feature>